<evidence type="ECO:0000256" key="2">
    <source>
        <dbReference type="ARBA" id="ARBA00022837"/>
    </source>
</evidence>
<dbReference type="GO" id="GO:0005793">
    <property type="term" value="C:endoplasmic reticulum-Golgi intermediate compartment"/>
    <property type="evidence" value="ECO:0007669"/>
    <property type="project" value="TreeGrafter"/>
</dbReference>
<dbReference type="Gene3D" id="1.10.238.10">
    <property type="entry name" value="EF-hand"/>
    <property type="match status" value="1"/>
</dbReference>
<proteinExistence type="evidence at transcript level"/>
<dbReference type="GO" id="GO:0005509">
    <property type="term" value="F:calcium ion binding"/>
    <property type="evidence" value="ECO:0007669"/>
    <property type="project" value="InterPro"/>
</dbReference>
<protein>
    <recommendedName>
        <fullName evidence="5">EF-hand domain-containing protein</fullName>
    </recommendedName>
</protein>
<dbReference type="PROSITE" id="PS50222">
    <property type="entry name" value="EF_HAND_2"/>
    <property type="match status" value="1"/>
</dbReference>
<feature type="domain" description="EF-hand" evidence="5">
    <location>
        <begin position="95"/>
        <end position="130"/>
    </location>
</feature>
<feature type="chain" id="PRO_5006589324" description="EF-hand domain-containing protein" evidence="4">
    <location>
        <begin position="22"/>
        <end position="280"/>
    </location>
</feature>
<dbReference type="SUPFAM" id="SSF47473">
    <property type="entry name" value="EF-hand"/>
    <property type="match status" value="2"/>
</dbReference>
<dbReference type="EMBL" id="KT246991">
    <property type="protein sequence ID" value="ALL41081.1"/>
    <property type="molecule type" value="mRNA"/>
</dbReference>
<keyword evidence="2" id="KW-0106">Calcium</keyword>
<name>A0A0S1MJL8_PHAPC</name>
<keyword evidence="1 4" id="KW-0732">Signal</keyword>
<dbReference type="Pfam" id="PF13499">
    <property type="entry name" value="EF-hand_7"/>
    <property type="match status" value="1"/>
</dbReference>
<dbReference type="InterPro" id="IPR011992">
    <property type="entry name" value="EF-hand-dom_pair"/>
</dbReference>
<feature type="region of interest" description="Disordered" evidence="3">
    <location>
        <begin position="230"/>
        <end position="254"/>
    </location>
</feature>
<dbReference type="PANTHER" id="PTHR19237:SF20">
    <property type="entry name" value="NUCLEOBINDIN 1"/>
    <property type="match status" value="1"/>
</dbReference>
<feature type="signal peptide" evidence="4">
    <location>
        <begin position="1"/>
        <end position="21"/>
    </location>
</feature>
<sequence length="280" mass="32671">MVRSILRIFYWLVYLIVGFEAHSSNHEGSDSSSDYLTTHMDREHHIQGFDMASAFHLHDLNQDNILEADEVLKLYGLDHETAVDKSRSVERHDSKASRVLSTVMEKLDLNKDGLITKKEFITAGSVNNGGLPKFDDIDGLGHHYDEEGEYFLHHEEIYHSTPETQDESSYNHPEDIQHFINHEKIEVKEDEMSRIAQGLPEDSNTAKFQKQNQKEHDLIEEREKRIKSIKAKAQKYSPVADEAKRRGDWDGFKRPLDQADRLRKNVPYKYKIRKSFWGEF</sequence>
<evidence type="ECO:0000256" key="3">
    <source>
        <dbReference type="SAM" id="MobiDB-lite"/>
    </source>
</evidence>
<dbReference type="PROSITE" id="PS00018">
    <property type="entry name" value="EF_HAND_1"/>
    <property type="match status" value="2"/>
</dbReference>
<dbReference type="InterPro" id="IPR040250">
    <property type="entry name" value="Nucleobindin"/>
</dbReference>
<evidence type="ECO:0000256" key="4">
    <source>
        <dbReference type="SAM" id="SignalP"/>
    </source>
</evidence>
<accession>A0A0S1MJL8</accession>
<reference evidence="6" key="1">
    <citation type="submission" date="2015-07" db="EMBL/GenBank/DDBJ databases">
        <title>Elucidating the P. pachyrhizi secretome and potential effectors.</title>
        <authorList>
            <person name="de Carvalho M.C.C.G."/>
            <person name="Nascimento L.C."/>
            <person name="Darben L.M."/>
            <person name="Polizel-Podanosqui A.M."/>
            <person name="Lopes-Caitar V.S."/>
            <person name="Rocha C.S."/>
            <person name="Qi M."/>
            <person name="Carazolle M."/>
            <person name="Kuwahara M.K."/>
            <person name="Pereira G.A.G."/>
            <person name="Abdelnoor R.V."/>
            <person name="Whitham S.A."/>
            <person name="Marcelino-Guimaraes F.C."/>
        </authorList>
    </citation>
    <scope>NUCLEOTIDE SEQUENCE</scope>
</reference>
<evidence type="ECO:0000313" key="6">
    <source>
        <dbReference type="EMBL" id="ALL41081.1"/>
    </source>
</evidence>
<organism evidence="6">
    <name type="scientific">Phakopsora pachyrhizi</name>
    <name type="common">Asian soybean rust disease fungus</name>
    <dbReference type="NCBI Taxonomy" id="170000"/>
    <lineage>
        <taxon>Eukaryota</taxon>
        <taxon>Fungi</taxon>
        <taxon>Dikarya</taxon>
        <taxon>Basidiomycota</taxon>
        <taxon>Pucciniomycotina</taxon>
        <taxon>Pucciniomycetes</taxon>
        <taxon>Pucciniales</taxon>
        <taxon>Phakopsoraceae</taxon>
        <taxon>Phakopsora</taxon>
    </lineage>
</organism>
<dbReference type="InterPro" id="IPR018247">
    <property type="entry name" value="EF_Hand_1_Ca_BS"/>
</dbReference>
<dbReference type="AlphaFoldDB" id="A0A0S1MJL8"/>
<dbReference type="GO" id="GO:0070062">
    <property type="term" value="C:extracellular exosome"/>
    <property type="evidence" value="ECO:0007669"/>
    <property type="project" value="TreeGrafter"/>
</dbReference>
<dbReference type="PANTHER" id="PTHR19237">
    <property type="entry name" value="NUCLEOBINDIN"/>
    <property type="match status" value="1"/>
</dbReference>
<dbReference type="InterPro" id="IPR002048">
    <property type="entry name" value="EF_hand_dom"/>
</dbReference>
<feature type="compositionally biased region" description="Basic and acidic residues" evidence="3">
    <location>
        <begin position="241"/>
        <end position="254"/>
    </location>
</feature>
<evidence type="ECO:0000259" key="5">
    <source>
        <dbReference type="PROSITE" id="PS50222"/>
    </source>
</evidence>
<evidence type="ECO:0000256" key="1">
    <source>
        <dbReference type="ARBA" id="ARBA00022729"/>
    </source>
</evidence>